<reference evidence="1" key="1">
    <citation type="submission" date="2014-01" db="EMBL/GenBank/DDBJ databases">
        <authorList>
            <person name="Aslett M."/>
        </authorList>
    </citation>
    <scope>NUCLEOTIDE SEQUENCE</scope>
</reference>
<name>A0A077ZAA8_TRITR</name>
<dbReference type="Proteomes" id="UP000030665">
    <property type="component" value="Unassembled WGS sequence"/>
</dbReference>
<dbReference type="GO" id="GO:0004674">
    <property type="term" value="F:protein serine/threonine kinase activity"/>
    <property type="evidence" value="ECO:0007669"/>
    <property type="project" value="InterPro"/>
</dbReference>
<evidence type="ECO:0000313" key="2">
    <source>
        <dbReference type="Proteomes" id="UP000030665"/>
    </source>
</evidence>
<dbReference type="InterPro" id="IPR031559">
    <property type="entry name" value="SMG1"/>
</dbReference>
<protein>
    <submittedName>
        <fullName evidence="1">Uncharacterized protein</fullName>
    </submittedName>
</protein>
<dbReference type="InterPro" id="IPR050517">
    <property type="entry name" value="DDR_Repair_Kinase"/>
</dbReference>
<reference evidence="1" key="2">
    <citation type="submission" date="2014-03" db="EMBL/GenBank/DDBJ databases">
        <title>The whipworm genome and dual-species transcriptomics of an intimate host-pathogen interaction.</title>
        <authorList>
            <person name="Foth B.J."/>
            <person name="Tsai I.J."/>
            <person name="Reid A.J."/>
            <person name="Bancroft A.J."/>
            <person name="Nichol S."/>
            <person name="Tracey A."/>
            <person name="Holroyd N."/>
            <person name="Cotton J.A."/>
            <person name="Stanley E.J."/>
            <person name="Zarowiecki M."/>
            <person name="Liu J.Z."/>
            <person name="Huckvale T."/>
            <person name="Cooper P.J."/>
            <person name="Grencis R.K."/>
            <person name="Berriman M."/>
        </authorList>
    </citation>
    <scope>NUCLEOTIDE SEQUENCE [LARGE SCALE GENOMIC DNA]</scope>
</reference>
<dbReference type="InterPro" id="IPR011989">
    <property type="entry name" value="ARM-like"/>
</dbReference>
<gene>
    <name evidence="1" type="ORF">TTRE_0000544801</name>
</gene>
<dbReference type="OrthoDB" id="10065496at2759"/>
<dbReference type="PANTHER" id="PTHR11139">
    <property type="entry name" value="ATAXIA TELANGIECTASIA MUTATED ATM -RELATED"/>
    <property type="match status" value="1"/>
</dbReference>
<dbReference type="GO" id="GO:0000184">
    <property type="term" value="P:nuclear-transcribed mRNA catabolic process, nonsense-mediated decay"/>
    <property type="evidence" value="ECO:0007669"/>
    <property type="project" value="InterPro"/>
</dbReference>
<dbReference type="EMBL" id="HG806128">
    <property type="protein sequence ID" value="CDW57161.1"/>
    <property type="molecule type" value="Genomic_DNA"/>
</dbReference>
<dbReference type="Pfam" id="PF15785">
    <property type="entry name" value="SMG1"/>
    <property type="match status" value="1"/>
</dbReference>
<dbReference type="InterPro" id="IPR016024">
    <property type="entry name" value="ARM-type_fold"/>
</dbReference>
<dbReference type="AlphaFoldDB" id="A0A077ZAA8"/>
<keyword evidence="2" id="KW-1185">Reference proteome</keyword>
<dbReference type="PANTHER" id="PTHR11139:SF71">
    <property type="entry name" value="SERINE_THREONINE-PROTEIN KINASE SMG1"/>
    <property type="match status" value="1"/>
</dbReference>
<dbReference type="GO" id="GO:0005634">
    <property type="term" value="C:nucleus"/>
    <property type="evidence" value="ECO:0007669"/>
    <property type="project" value="TreeGrafter"/>
</dbReference>
<accession>A0A077ZAA8</accession>
<dbReference type="SUPFAM" id="SSF48371">
    <property type="entry name" value="ARM repeat"/>
    <property type="match status" value="1"/>
</dbReference>
<dbReference type="STRING" id="36087.A0A077ZAA8"/>
<organism evidence="1 2">
    <name type="scientific">Trichuris trichiura</name>
    <name type="common">Whipworm</name>
    <name type="synonym">Trichocephalus trichiurus</name>
    <dbReference type="NCBI Taxonomy" id="36087"/>
    <lineage>
        <taxon>Eukaryota</taxon>
        <taxon>Metazoa</taxon>
        <taxon>Ecdysozoa</taxon>
        <taxon>Nematoda</taxon>
        <taxon>Enoplea</taxon>
        <taxon>Dorylaimia</taxon>
        <taxon>Trichinellida</taxon>
        <taxon>Trichuridae</taxon>
        <taxon>Trichuris</taxon>
    </lineage>
</organism>
<evidence type="ECO:0000313" key="1">
    <source>
        <dbReference type="EMBL" id="CDW57161.1"/>
    </source>
</evidence>
<dbReference type="Gene3D" id="1.25.10.10">
    <property type="entry name" value="Leucine-rich Repeat Variant"/>
    <property type="match status" value="1"/>
</dbReference>
<sequence>MRYPSSSLHFVNVALAQILVEDELVCFDYGYPLSLERIQGRNSRYRVRTRFISLALEALQRLVSFDSPSLESAAHIFTPNFHERWARSQLLLPFLRQLAKHVYNACVGTAFALSSTTSDVPRDFYETNNAYCDHSLRLIQPLAVTCAVQYGEYAMAVEFASQLCLKETFLFKGQLQPKRCILFSLMRALSEIGASSSIDGICSVLTDDLKDMRTLCEISSCKAAECYEDAASLCANFISDQLSSGRHVNSENSLLKHCMNEMMDCYVSVNDMNAALECLNKVCHFSPAPNVNRPSMAQYAEIMKFLGSFTEPIYDFDSLDYDPRGYEDYLRLCDCCISLFAGKTGMAVSISGINVEDFTIKQLTLMYNVFLATGQLEHGHDLCFPDFCTEFSRRARKTGNTNLALRILNYHFNCAGTVEVIDQFDALQCLSIAKLSCGYEYAKALYQYGEKSAAFSLVYRMICVTVEFFKLPESLLGQDVIEHGAFLGSATAACDYRKHMNKLGKSLLLLSRWMTEYSGFGDILLANVSPVFEKYLEDELQTIESYVGTMTSDCVVGALLQLSTRLDPTFFKGHILFAEWLSSYSANLVCNKDESELFRLSSEDELFVNSCIPTDINIAQRNEVISLVLTVRSEYNNVSADSLHRGLLGIQYFSGIDALIQFWSHRHKLLLRLYEQMFRVFFQVLKLSPEDEFHLVETLLRIIDLLAKHFTDIFPSIQLGLHDINPKYWKNVIPQLFAYLNHPNKAAQGEFTRILCSLAESMPESVLFPTIVRLHDKNTGFHLKENRLECCNQVAAVLRNSNPKLVSDTIMFISELHRIMLLREEIWLALISHVDLDALKQLKLLNDFLKSPVLDVPDRPATGFPNKQKKLQIVKELLFRIVLQVYDITSAAPETRNEEEFNATVIPLLAKLINAIQDNSFLNILQLLTMVRQLHRTLSTRSSRQENLSLKIDDISPNLASLKNTEIPIPDVRHGGHPVTLRYVDSKTSVLQTKTKPKRLCFVGSNGLR</sequence>
<proteinExistence type="predicted"/>